<dbReference type="Proteomes" id="UP000243686">
    <property type="component" value="Unassembled WGS sequence"/>
</dbReference>
<feature type="transmembrane region" description="Helical" evidence="1">
    <location>
        <begin position="21"/>
        <end position="42"/>
    </location>
</feature>
<sequence>MLFSGLRKSTKMDSEDAKEKLVVITLYVAIGLSVFAMCFKLMQEEVVDKVKWFASKVGIIKGKDKKKVEKAP</sequence>
<protein>
    <submittedName>
        <fullName evidence="2">Uncharacterized protein</fullName>
    </submittedName>
</protein>
<dbReference type="AlphaFoldDB" id="A0A1S8X8P0"/>
<evidence type="ECO:0000313" key="3">
    <source>
        <dbReference type="Proteomes" id="UP000243686"/>
    </source>
</evidence>
<keyword evidence="1" id="KW-1133">Transmembrane helix</keyword>
<dbReference type="Gene3D" id="1.10.287.70">
    <property type="match status" value="1"/>
</dbReference>
<evidence type="ECO:0000313" key="2">
    <source>
        <dbReference type="EMBL" id="OON23042.1"/>
    </source>
</evidence>
<reference evidence="2 3" key="1">
    <citation type="submission" date="2015-03" db="EMBL/GenBank/DDBJ databases">
        <title>Draft genome of the nematode, Opisthorchis viverrini.</title>
        <authorList>
            <person name="Mitreva M."/>
        </authorList>
    </citation>
    <scope>NUCLEOTIDE SEQUENCE [LARGE SCALE GENOMIC DNA]</scope>
    <source>
        <strain evidence="2">Khon Kaen</strain>
    </source>
</reference>
<proteinExistence type="predicted"/>
<name>A0A1S8X8P0_OPIVI</name>
<evidence type="ECO:0000256" key="1">
    <source>
        <dbReference type="SAM" id="Phobius"/>
    </source>
</evidence>
<accession>A0A1S8X8P0</accession>
<dbReference type="EMBL" id="KV891620">
    <property type="protein sequence ID" value="OON23042.1"/>
    <property type="molecule type" value="Genomic_DNA"/>
</dbReference>
<keyword evidence="1" id="KW-0472">Membrane</keyword>
<organism evidence="2 3">
    <name type="scientific">Opisthorchis viverrini</name>
    <name type="common">Southeast Asian liver fluke</name>
    <dbReference type="NCBI Taxonomy" id="6198"/>
    <lineage>
        <taxon>Eukaryota</taxon>
        <taxon>Metazoa</taxon>
        <taxon>Spiralia</taxon>
        <taxon>Lophotrochozoa</taxon>
        <taxon>Platyhelminthes</taxon>
        <taxon>Trematoda</taxon>
        <taxon>Digenea</taxon>
        <taxon>Opisthorchiida</taxon>
        <taxon>Opisthorchiata</taxon>
        <taxon>Opisthorchiidae</taxon>
        <taxon>Opisthorchis</taxon>
    </lineage>
</organism>
<gene>
    <name evidence="2" type="ORF">X801_01046</name>
</gene>
<keyword evidence="1" id="KW-0812">Transmembrane</keyword>
<keyword evidence="3" id="KW-1185">Reference proteome</keyword>